<feature type="region of interest" description="Disordered" evidence="1">
    <location>
        <begin position="1"/>
        <end position="30"/>
    </location>
</feature>
<gene>
    <name evidence="2" type="ORF">SKAU_G00111640</name>
</gene>
<evidence type="ECO:0000313" key="3">
    <source>
        <dbReference type="Proteomes" id="UP001152622"/>
    </source>
</evidence>
<dbReference type="AlphaFoldDB" id="A0A9Q1G1P7"/>
<name>A0A9Q1G1P7_SYNKA</name>
<comment type="caution">
    <text evidence="2">The sequence shown here is derived from an EMBL/GenBank/DDBJ whole genome shotgun (WGS) entry which is preliminary data.</text>
</comment>
<protein>
    <submittedName>
        <fullName evidence="2">Uncharacterized protein</fullName>
    </submittedName>
</protein>
<dbReference type="EMBL" id="JAINUF010000003">
    <property type="protein sequence ID" value="KAJ8371136.1"/>
    <property type="molecule type" value="Genomic_DNA"/>
</dbReference>
<proteinExistence type="predicted"/>
<evidence type="ECO:0000313" key="2">
    <source>
        <dbReference type="EMBL" id="KAJ8371136.1"/>
    </source>
</evidence>
<sequence length="93" mass="9861">MTRRGIPADDILASVPPANRPPSAAVGRWQQRETARGGECLNSHRNMLAGYPSPIHLNVGRVRPGEDPLPHVAPGQGARLVGQHYTSGLLAPA</sequence>
<organism evidence="2 3">
    <name type="scientific">Synaphobranchus kaupii</name>
    <name type="common">Kaup's arrowtooth eel</name>
    <dbReference type="NCBI Taxonomy" id="118154"/>
    <lineage>
        <taxon>Eukaryota</taxon>
        <taxon>Metazoa</taxon>
        <taxon>Chordata</taxon>
        <taxon>Craniata</taxon>
        <taxon>Vertebrata</taxon>
        <taxon>Euteleostomi</taxon>
        <taxon>Actinopterygii</taxon>
        <taxon>Neopterygii</taxon>
        <taxon>Teleostei</taxon>
        <taxon>Anguilliformes</taxon>
        <taxon>Synaphobranchidae</taxon>
        <taxon>Synaphobranchus</taxon>
    </lineage>
</organism>
<accession>A0A9Q1G1P7</accession>
<evidence type="ECO:0000256" key="1">
    <source>
        <dbReference type="SAM" id="MobiDB-lite"/>
    </source>
</evidence>
<dbReference type="Proteomes" id="UP001152622">
    <property type="component" value="Chromosome 3"/>
</dbReference>
<keyword evidence="3" id="KW-1185">Reference proteome</keyword>
<reference evidence="2" key="1">
    <citation type="journal article" date="2023" name="Science">
        <title>Genome structures resolve the early diversification of teleost fishes.</title>
        <authorList>
            <person name="Parey E."/>
            <person name="Louis A."/>
            <person name="Montfort J."/>
            <person name="Bouchez O."/>
            <person name="Roques C."/>
            <person name="Iampietro C."/>
            <person name="Lluch J."/>
            <person name="Castinel A."/>
            <person name="Donnadieu C."/>
            <person name="Desvignes T."/>
            <person name="Floi Bucao C."/>
            <person name="Jouanno E."/>
            <person name="Wen M."/>
            <person name="Mejri S."/>
            <person name="Dirks R."/>
            <person name="Jansen H."/>
            <person name="Henkel C."/>
            <person name="Chen W.J."/>
            <person name="Zahm M."/>
            <person name="Cabau C."/>
            <person name="Klopp C."/>
            <person name="Thompson A.W."/>
            <person name="Robinson-Rechavi M."/>
            <person name="Braasch I."/>
            <person name="Lecointre G."/>
            <person name="Bobe J."/>
            <person name="Postlethwait J.H."/>
            <person name="Berthelot C."/>
            <person name="Roest Crollius H."/>
            <person name="Guiguen Y."/>
        </authorList>
    </citation>
    <scope>NUCLEOTIDE SEQUENCE</scope>
    <source>
        <strain evidence="2">WJC10195</strain>
    </source>
</reference>